<accession>A0AAD7WH75</accession>
<sequence>KHWKDKTSADNGSEVVAETIEVHTQIEQNLYLTLYQLGWNEYPLQDTNLEKLPKDVCAGLCLCCFALHFLYLIVCFATVVA</sequence>
<feature type="transmembrane region" description="Helical" evidence="1">
    <location>
        <begin position="56"/>
        <end position="80"/>
    </location>
</feature>
<protein>
    <submittedName>
        <fullName evidence="2">Uncharacterized protein</fullName>
    </submittedName>
</protein>
<gene>
    <name evidence="2" type="ORF">AAFF_G00027920</name>
</gene>
<evidence type="ECO:0000313" key="2">
    <source>
        <dbReference type="EMBL" id="KAJ8395909.1"/>
    </source>
</evidence>
<name>A0AAD7WH75_9TELE</name>
<proteinExistence type="predicted"/>
<reference evidence="2" key="1">
    <citation type="journal article" date="2023" name="Science">
        <title>Genome structures resolve the early diversification of teleost fishes.</title>
        <authorList>
            <person name="Parey E."/>
            <person name="Louis A."/>
            <person name="Montfort J."/>
            <person name="Bouchez O."/>
            <person name="Roques C."/>
            <person name="Iampietro C."/>
            <person name="Lluch J."/>
            <person name="Castinel A."/>
            <person name="Donnadieu C."/>
            <person name="Desvignes T."/>
            <person name="Floi Bucao C."/>
            <person name="Jouanno E."/>
            <person name="Wen M."/>
            <person name="Mejri S."/>
            <person name="Dirks R."/>
            <person name="Jansen H."/>
            <person name="Henkel C."/>
            <person name="Chen W.J."/>
            <person name="Zahm M."/>
            <person name="Cabau C."/>
            <person name="Klopp C."/>
            <person name="Thompson A.W."/>
            <person name="Robinson-Rechavi M."/>
            <person name="Braasch I."/>
            <person name="Lecointre G."/>
            <person name="Bobe J."/>
            <person name="Postlethwait J.H."/>
            <person name="Berthelot C."/>
            <person name="Roest Crollius H."/>
            <person name="Guiguen Y."/>
        </authorList>
    </citation>
    <scope>NUCLEOTIDE SEQUENCE</scope>
    <source>
        <strain evidence="2">NC1722</strain>
    </source>
</reference>
<keyword evidence="1" id="KW-1133">Transmembrane helix</keyword>
<organism evidence="2 3">
    <name type="scientific">Aldrovandia affinis</name>
    <dbReference type="NCBI Taxonomy" id="143900"/>
    <lineage>
        <taxon>Eukaryota</taxon>
        <taxon>Metazoa</taxon>
        <taxon>Chordata</taxon>
        <taxon>Craniata</taxon>
        <taxon>Vertebrata</taxon>
        <taxon>Euteleostomi</taxon>
        <taxon>Actinopterygii</taxon>
        <taxon>Neopterygii</taxon>
        <taxon>Teleostei</taxon>
        <taxon>Notacanthiformes</taxon>
        <taxon>Halosauridae</taxon>
        <taxon>Aldrovandia</taxon>
    </lineage>
</organism>
<keyword evidence="1" id="KW-0472">Membrane</keyword>
<keyword evidence="3" id="KW-1185">Reference proteome</keyword>
<dbReference type="Proteomes" id="UP001221898">
    <property type="component" value="Unassembled WGS sequence"/>
</dbReference>
<comment type="caution">
    <text evidence="2">The sequence shown here is derived from an EMBL/GenBank/DDBJ whole genome shotgun (WGS) entry which is preliminary data.</text>
</comment>
<dbReference type="AlphaFoldDB" id="A0AAD7WH75"/>
<evidence type="ECO:0000256" key="1">
    <source>
        <dbReference type="SAM" id="Phobius"/>
    </source>
</evidence>
<keyword evidence="1" id="KW-0812">Transmembrane</keyword>
<evidence type="ECO:0000313" key="3">
    <source>
        <dbReference type="Proteomes" id="UP001221898"/>
    </source>
</evidence>
<dbReference type="EMBL" id="JAINUG010000112">
    <property type="protein sequence ID" value="KAJ8395909.1"/>
    <property type="molecule type" value="Genomic_DNA"/>
</dbReference>
<feature type="non-terminal residue" evidence="2">
    <location>
        <position position="1"/>
    </location>
</feature>